<reference evidence="3 4" key="1">
    <citation type="submission" date="2024-09" db="EMBL/GenBank/DDBJ databases">
        <authorList>
            <person name="Sun Q."/>
            <person name="Mori K."/>
        </authorList>
    </citation>
    <scope>NUCLEOTIDE SEQUENCE [LARGE SCALE GENOMIC DNA]</scope>
    <source>
        <strain evidence="3 4">NCAIM B.02621</strain>
    </source>
</reference>
<dbReference type="Gene3D" id="3.20.20.80">
    <property type="entry name" value="Glycosidases"/>
    <property type="match status" value="1"/>
</dbReference>
<dbReference type="InterPro" id="IPR013780">
    <property type="entry name" value="Glyco_hydro_b"/>
</dbReference>
<evidence type="ECO:0000313" key="3">
    <source>
        <dbReference type="EMBL" id="MFC0633175.1"/>
    </source>
</evidence>
<proteinExistence type="predicted"/>
<accession>A0ABV6R0M9</accession>
<dbReference type="InterPro" id="IPR006047">
    <property type="entry name" value="GH13_cat_dom"/>
</dbReference>
<keyword evidence="3" id="KW-0378">Hydrolase</keyword>
<dbReference type="GO" id="GO:0016787">
    <property type="term" value="F:hydrolase activity"/>
    <property type="evidence" value="ECO:0007669"/>
    <property type="project" value="UniProtKB-KW"/>
</dbReference>
<dbReference type="PANTHER" id="PTHR47786:SF2">
    <property type="entry name" value="GLYCOSYL HYDROLASE FAMILY 13 CATALYTIC DOMAIN-CONTAINING PROTEIN"/>
    <property type="match status" value="1"/>
</dbReference>
<dbReference type="CDD" id="cd11313">
    <property type="entry name" value="AmyAc_arch_bac_AmyA"/>
    <property type="match status" value="1"/>
</dbReference>
<evidence type="ECO:0000256" key="1">
    <source>
        <dbReference type="SAM" id="SignalP"/>
    </source>
</evidence>
<dbReference type="SUPFAM" id="SSF51445">
    <property type="entry name" value="(Trans)glycosidases"/>
    <property type="match status" value="1"/>
</dbReference>
<protein>
    <submittedName>
        <fullName evidence="3">Alpha-amylase family glycosyl hydrolase</fullName>
    </submittedName>
</protein>
<keyword evidence="1" id="KW-0732">Signal</keyword>
<dbReference type="RefSeq" id="WP_376834784.1">
    <property type="nucleotide sequence ID" value="NZ_JBHLSW010000003.1"/>
</dbReference>
<comment type="caution">
    <text evidence="3">The sequence shown here is derived from an EMBL/GenBank/DDBJ whole genome shotgun (WGS) entry which is preliminary data.</text>
</comment>
<feature type="domain" description="Glycosyl hydrolase family 13 catalytic" evidence="2">
    <location>
        <begin position="61"/>
        <end position="384"/>
    </location>
</feature>
<feature type="chain" id="PRO_5046790945" evidence="1">
    <location>
        <begin position="20"/>
        <end position="474"/>
    </location>
</feature>
<dbReference type="Proteomes" id="UP001589906">
    <property type="component" value="Unassembled WGS sequence"/>
</dbReference>
<sequence>MRAMMMAAAMLLAAGTASAQGFPPGGPNVGITNATADPAFQPRPLVTIQHPEWTRDAAIYQLNTRQFTPEGTFRAAQEQLPRLKDLGVDIIWLMPIHPIGEVERKGTLGSPYSVRDYFAVNPEFGTFEDLKAFVDAAHAQDMHVILDWVANHTAWDNPLVTAHPEWYERDLDGDFRPTPWWDWSDIINLDYRNAGLRQYMTEALEFWVREAGIDGYRADVAGFVPLDFWNTVRARLDAIKPVFMLAEWEMRDMHYAAFDATYAWTWKDAMQAIAAGRADTGALYGFYSWNESAYPREAMRMTYTSNHDQNAWEGTEYEKYGPMREAAIVLSVTGEGIPLIYNGQEVGNQKRLEFFEKDPIAWPENYELDSQGRLYRDLFALKARNAALWNGQWGGRMYQVINTSPQAVFSFFRERDGDKVFVALNLSAEERTVTFTGPHHHGDYRDFTTGEAVSVGEDTRMTLPAWGWRVLTRE</sequence>
<dbReference type="InterPro" id="IPR017853">
    <property type="entry name" value="GH"/>
</dbReference>
<dbReference type="Pfam" id="PF00128">
    <property type="entry name" value="Alpha-amylase"/>
    <property type="match status" value="2"/>
</dbReference>
<gene>
    <name evidence="3" type="ORF">ACFFGE_04695</name>
</gene>
<dbReference type="Pfam" id="PF16657">
    <property type="entry name" value="Malt_amylase_C"/>
    <property type="match status" value="1"/>
</dbReference>
<name>A0ABV6R0M9_9CAUL</name>
<dbReference type="SUPFAM" id="SSF51011">
    <property type="entry name" value="Glycosyl hydrolase domain"/>
    <property type="match status" value="1"/>
</dbReference>
<evidence type="ECO:0000259" key="2">
    <source>
        <dbReference type="SMART" id="SM00642"/>
    </source>
</evidence>
<dbReference type="SMART" id="SM00642">
    <property type="entry name" value="Aamy"/>
    <property type="match status" value="1"/>
</dbReference>
<evidence type="ECO:0000313" key="4">
    <source>
        <dbReference type="Proteomes" id="UP001589906"/>
    </source>
</evidence>
<dbReference type="PANTHER" id="PTHR47786">
    <property type="entry name" value="ALPHA-1,4-GLUCAN:MALTOSE-1-PHOSPHATE MALTOSYLTRANSFERASE"/>
    <property type="match status" value="1"/>
</dbReference>
<keyword evidence="4" id="KW-1185">Reference proteome</keyword>
<dbReference type="Gene3D" id="2.60.40.1180">
    <property type="entry name" value="Golgi alpha-mannosidase II"/>
    <property type="match status" value="1"/>
</dbReference>
<dbReference type="InterPro" id="IPR032091">
    <property type="entry name" value="Malt_amylase-like_C"/>
</dbReference>
<organism evidence="3 4">
    <name type="scientific">Brevundimonas balnearis</name>
    <dbReference type="NCBI Taxonomy" id="1572858"/>
    <lineage>
        <taxon>Bacteria</taxon>
        <taxon>Pseudomonadati</taxon>
        <taxon>Pseudomonadota</taxon>
        <taxon>Alphaproteobacteria</taxon>
        <taxon>Caulobacterales</taxon>
        <taxon>Caulobacteraceae</taxon>
        <taxon>Brevundimonas</taxon>
    </lineage>
</organism>
<feature type="signal peptide" evidence="1">
    <location>
        <begin position="1"/>
        <end position="19"/>
    </location>
</feature>
<dbReference type="EMBL" id="JBHLSW010000003">
    <property type="protein sequence ID" value="MFC0633175.1"/>
    <property type="molecule type" value="Genomic_DNA"/>
</dbReference>